<dbReference type="PANTHER" id="PTHR40076">
    <property type="entry name" value="MEMBRANE PROTEIN-RELATED"/>
    <property type="match status" value="1"/>
</dbReference>
<dbReference type="STRING" id="1114972.FD35_GL000843"/>
<dbReference type="EMBL" id="AZFF01000014">
    <property type="protein sequence ID" value="KRL53876.1"/>
    <property type="molecule type" value="Genomic_DNA"/>
</dbReference>
<dbReference type="OrthoDB" id="2274703at2"/>
<dbReference type="PATRIC" id="fig|1114972.6.peg.850"/>
<organism evidence="2 3">
    <name type="scientific">Furfurilactobacillus rossiae DSM 15814</name>
    <dbReference type="NCBI Taxonomy" id="1114972"/>
    <lineage>
        <taxon>Bacteria</taxon>
        <taxon>Bacillati</taxon>
        <taxon>Bacillota</taxon>
        <taxon>Bacilli</taxon>
        <taxon>Lactobacillales</taxon>
        <taxon>Lactobacillaceae</taxon>
        <taxon>Furfurilactobacillus</taxon>
    </lineage>
</organism>
<proteinExistence type="predicted"/>
<dbReference type="RefSeq" id="WP_017261582.1">
    <property type="nucleotide sequence ID" value="NZ_AUAW01000017.1"/>
</dbReference>
<evidence type="ECO:0000313" key="3">
    <source>
        <dbReference type="Proteomes" id="UP000051999"/>
    </source>
</evidence>
<evidence type="ECO:0008006" key="4">
    <source>
        <dbReference type="Google" id="ProtNLM"/>
    </source>
</evidence>
<protein>
    <recommendedName>
        <fullName evidence="4">Integral membrane protein</fullName>
    </recommendedName>
</protein>
<feature type="transmembrane region" description="Helical" evidence="1">
    <location>
        <begin position="100"/>
        <end position="131"/>
    </location>
</feature>
<name>A0A0R1RF25_9LACO</name>
<dbReference type="AlphaFoldDB" id="A0A0R1RF25"/>
<feature type="transmembrane region" description="Helical" evidence="1">
    <location>
        <begin position="180"/>
        <end position="199"/>
    </location>
</feature>
<dbReference type="eggNOG" id="COG5523">
    <property type="taxonomic scope" value="Bacteria"/>
</dbReference>
<keyword evidence="1" id="KW-1133">Transmembrane helix</keyword>
<evidence type="ECO:0000313" key="2">
    <source>
        <dbReference type="EMBL" id="KRL53876.1"/>
    </source>
</evidence>
<feature type="transmembrane region" description="Helical" evidence="1">
    <location>
        <begin position="21"/>
        <end position="40"/>
    </location>
</feature>
<dbReference type="InterPro" id="IPR010380">
    <property type="entry name" value="DUF975"/>
</dbReference>
<keyword evidence="1" id="KW-0472">Membrane</keyword>
<evidence type="ECO:0000256" key="1">
    <source>
        <dbReference type="SAM" id="Phobius"/>
    </source>
</evidence>
<sequence>MLTNSELKKNARQTLRGNWQRAIKLTIVPVILGLISWGYLYGNFKWPSNSFFVDQPSLSFTIVSVALSIGVMYTLLDWVRDKDVINQSLPAHVFGLSINTMLALLVQALFMSFVILIGSLLIVPGVIFWLMFSQSVYIYKDQHEADPNMNVWSGVINSVSLSESMMIGHKWELFKLKLSFLGWLLLSIATFGIGFIWLAPYYQLTVTGYYVALAAENREQIPQHA</sequence>
<reference evidence="2 3" key="1">
    <citation type="journal article" date="2015" name="Genome Announc.">
        <title>Expanding the biotechnology potential of lactobacilli through comparative genomics of 213 strains and associated genera.</title>
        <authorList>
            <person name="Sun Z."/>
            <person name="Harris H.M."/>
            <person name="McCann A."/>
            <person name="Guo C."/>
            <person name="Argimon S."/>
            <person name="Zhang W."/>
            <person name="Yang X."/>
            <person name="Jeffery I.B."/>
            <person name="Cooney J.C."/>
            <person name="Kagawa T.F."/>
            <person name="Liu W."/>
            <person name="Song Y."/>
            <person name="Salvetti E."/>
            <person name="Wrobel A."/>
            <person name="Rasinkangas P."/>
            <person name="Parkhill J."/>
            <person name="Rea M.C."/>
            <person name="O'Sullivan O."/>
            <person name="Ritari J."/>
            <person name="Douillard F.P."/>
            <person name="Paul Ross R."/>
            <person name="Yang R."/>
            <person name="Briner A.E."/>
            <person name="Felis G.E."/>
            <person name="de Vos W.M."/>
            <person name="Barrangou R."/>
            <person name="Klaenhammer T.R."/>
            <person name="Caufield P.W."/>
            <person name="Cui Y."/>
            <person name="Zhang H."/>
            <person name="O'Toole P.W."/>
        </authorList>
    </citation>
    <scope>NUCLEOTIDE SEQUENCE [LARGE SCALE GENOMIC DNA]</scope>
    <source>
        <strain evidence="2 3">DSM 15814</strain>
    </source>
</reference>
<keyword evidence="3" id="KW-1185">Reference proteome</keyword>
<dbReference type="Pfam" id="PF06161">
    <property type="entry name" value="DUF975"/>
    <property type="match status" value="1"/>
</dbReference>
<comment type="caution">
    <text evidence="2">The sequence shown here is derived from an EMBL/GenBank/DDBJ whole genome shotgun (WGS) entry which is preliminary data.</text>
</comment>
<keyword evidence="1" id="KW-0812">Transmembrane</keyword>
<accession>A0A0R1RF25</accession>
<dbReference type="Proteomes" id="UP000051999">
    <property type="component" value="Unassembled WGS sequence"/>
</dbReference>
<gene>
    <name evidence="2" type="ORF">FD35_GL000843</name>
</gene>
<feature type="transmembrane region" description="Helical" evidence="1">
    <location>
        <begin position="60"/>
        <end position="79"/>
    </location>
</feature>
<dbReference type="PANTHER" id="PTHR40076:SF1">
    <property type="entry name" value="MEMBRANE PROTEIN"/>
    <property type="match status" value="1"/>
</dbReference>